<dbReference type="InterPro" id="IPR005471">
    <property type="entry name" value="Tscrpt_reg_IclR_N"/>
</dbReference>
<dbReference type="GO" id="GO:0045892">
    <property type="term" value="P:negative regulation of DNA-templated transcription"/>
    <property type="evidence" value="ECO:0007669"/>
    <property type="project" value="TreeGrafter"/>
</dbReference>
<reference evidence="7 8" key="1">
    <citation type="submission" date="2020-05" db="EMBL/GenBank/DDBJ databases">
        <title>Complete genome sequence of Alicycliphilus denitrificans DP3.</title>
        <authorList>
            <person name="Chen X."/>
        </authorList>
    </citation>
    <scope>NUCLEOTIDE SEQUENCE [LARGE SCALE GENOMIC DNA]</scope>
    <source>
        <strain evidence="7 8">DP3</strain>
    </source>
</reference>
<feature type="domain" description="IclR-ED" evidence="6">
    <location>
        <begin position="88"/>
        <end position="268"/>
    </location>
</feature>
<dbReference type="PROSITE" id="PS51077">
    <property type="entry name" value="HTH_ICLR"/>
    <property type="match status" value="1"/>
</dbReference>
<organism evidence="7 8">
    <name type="scientific">Alicycliphilus denitrificans</name>
    <dbReference type="NCBI Taxonomy" id="179636"/>
    <lineage>
        <taxon>Bacteria</taxon>
        <taxon>Pseudomonadati</taxon>
        <taxon>Pseudomonadota</taxon>
        <taxon>Betaproteobacteria</taxon>
        <taxon>Burkholderiales</taxon>
        <taxon>Comamonadaceae</taxon>
        <taxon>Alicycliphilus</taxon>
    </lineage>
</organism>
<gene>
    <name evidence="7" type="ORF">HF896_13870</name>
</gene>
<feature type="compositionally biased region" description="Basic and acidic residues" evidence="4">
    <location>
        <begin position="13"/>
        <end position="22"/>
    </location>
</feature>
<sequence length="270" mass="29044">MVRKRDTKAFAQHSDRAHDPGAEVDSLRRGLELLRLFDARHRSLQAADIAAKLGLSRVTAAKLIATLESQNFLRPSSHGDGGFEPHVACLALGRAVKRSLPIVPVAKPRMLALSQRFGVHVTLSTRDRLHMLVVEHVVPSGQVRMGLDAGARLPLLSSASGRAYLAAQPEPARSKLVKLIKADETQGAFRQATVDAAVHELEKRGWCFLASPVTSQTNSIATPIRAGASADYVLTAMAVGPDVKHDLRDEVAPDLLNQARQIAFELGAAG</sequence>
<dbReference type="GO" id="GO:0003677">
    <property type="term" value="F:DNA binding"/>
    <property type="evidence" value="ECO:0007669"/>
    <property type="project" value="UniProtKB-KW"/>
</dbReference>
<dbReference type="PROSITE" id="PS51078">
    <property type="entry name" value="ICLR_ED"/>
    <property type="match status" value="1"/>
</dbReference>
<accession>A0A858ZVD0</accession>
<dbReference type="SUPFAM" id="SSF55781">
    <property type="entry name" value="GAF domain-like"/>
    <property type="match status" value="1"/>
</dbReference>
<evidence type="ECO:0000256" key="4">
    <source>
        <dbReference type="SAM" id="MobiDB-lite"/>
    </source>
</evidence>
<dbReference type="InterPro" id="IPR029016">
    <property type="entry name" value="GAF-like_dom_sf"/>
</dbReference>
<dbReference type="RefSeq" id="WP_013721954.1">
    <property type="nucleotide sequence ID" value="NZ_CP051298.1"/>
</dbReference>
<evidence type="ECO:0000256" key="1">
    <source>
        <dbReference type="ARBA" id="ARBA00023015"/>
    </source>
</evidence>
<proteinExistence type="predicted"/>
<evidence type="ECO:0000256" key="3">
    <source>
        <dbReference type="ARBA" id="ARBA00023163"/>
    </source>
</evidence>
<keyword evidence="3" id="KW-0804">Transcription</keyword>
<feature type="domain" description="HTH iclR-type" evidence="5">
    <location>
        <begin position="24"/>
        <end position="87"/>
    </location>
</feature>
<evidence type="ECO:0000313" key="8">
    <source>
        <dbReference type="Proteomes" id="UP000500755"/>
    </source>
</evidence>
<evidence type="ECO:0000313" key="7">
    <source>
        <dbReference type="EMBL" id="QKD44644.1"/>
    </source>
</evidence>
<dbReference type="InterPro" id="IPR036390">
    <property type="entry name" value="WH_DNA-bd_sf"/>
</dbReference>
<dbReference type="SUPFAM" id="SSF46785">
    <property type="entry name" value="Winged helix' DNA-binding domain"/>
    <property type="match status" value="1"/>
</dbReference>
<evidence type="ECO:0000259" key="5">
    <source>
        <dbReference type="PROSITE" id="PS51077"/>
    </source>
</evidence>
<dbReference type="Pfam" id="PF09339">
    <property type="entry name" value="HTH_IclR"/>
    <property type="match status" value="1"/>
</dbReference>
<evidence type="ECO:0000256" key="2">
    <source>
        <dbReference type="ARBA" id="ARBA00023125"/>
    </source>
</evidence>
<dbReference type="AlphaFoldDB" id="A0A858ZVD0"/>
<evidence type="ECO:0000259" key="6">
    <source>
        <dbReference type="PROSITE" id="PS51078"/>
    </source>
</evidence>
<dbReference type="EMBL" id="CP051298">
    <property type="protein sequence ID" value="QKD44644.1"/>
    <property type="molecule type" value="Genomic_DNA"/>
</dbReference>
<protein>
    <submittedName>
        <fullName evidence="7">Helix-turn-helix domain-containing protein</fullName>
    </submittedName>
</protein>
<dbReference type="Pfam" id="PF01614">
    <property type="entry name" value="IclR_C"/>
    <property type="match status" value="1"/>
</dbReference>
<dbReference type="PANTHER" id="PTHR30136:SF34">
    <property type="entry name" value="TRANSCRIPTIONAL REGULATOR"/>
    <property type="match status" value="1"/>
</dbReference>
<dbReference type="OMA" id="PHIACLA"/>
<dbReference type="Proteomes" id="UP000500755">
    <property type="component" value="Chromosome"/>
</dbReference>
<dbReference type="Gene3D" id="3.30.450.40">
    <property type="match status" value="1"/>
</dbReference>
<name>A0A858ZVD0_9BURK</name>
<keyword evidence="2" id="KW-0238">DNA-binding</keyword>
<dbReference type="InterPro" id="IPR036388">
    <property type="entry name" value="WH-like_DNA-bd_sf"/>
</dbReference>
<dbReference type="InterPro" id="IPR050707">
    <property type="entry name" value="HTH_MetabolicPath_Reg"/>
</dbReference>
<dbReference type="PANTHER" id="PTHR30136">
    <property type="entry name" value="HELIX-TURN-HELIX TRANSCRIPTIONAL REGULATOR, ICLR FAMILY"/>
    <property type="match status" value="1"/>
</dbReference>
<dbReference type="Gene3D" id="1.10.10.10">
    <property type="entry name" value="Winged helix-like DNA-binding domain superfamily/Winged helix DNA-binding domain"/>
    <property type="match status" value="1"/>
</dbReference>
<keyword evidence="1" id="KW-0805">Transcription regulation</keyword>
<feature type="region of interest" description="Disordered" evidence="4">
    <location>
        <begin position="1"/>
        <end position="22"/>
    </location>
</feature>
<dbReference type="GO" id="GO:0003700">
    <property type="term" value="F:DNA-binding transcription factor activity"/>
    <property type="evidence" value="ECO:0007669"/>
    <property type="project" value="TreeGrafter"/>
</dbReference>
<dbReference type="InterPro" id="IPR014757">
    <property type="entry name" value="Tscrpt_reg_IclR_C"/>
</dbReference>
<dbReference type="SMART" id="SM00346">
    <property type="entry name" value="HTH_ICLR"/>
    <property type="match status" value="1"/>
</dbReference>